<protein>
    <submittedName>
        <fullName evidence="8">Metal ABC transporter ATP-binding protein</fullName>
    </submittedName>
</protein>
<dbReference type="PANTHER" id="PTHR42734">
    <property type="entry name" value="METAL TRANSPORT SYSTEM ATP-BINDING PROTEIN TM_0124-RELATED"/>
    <property type="match status" value="1"/>
</dbReference>
<dbReference type="Proteomes" id="UP000237153">
    <property type="component" value="Unassembled WGS sequence"/>
</dbReference>
<dbReference type="SMART" id="SM00382">
    <property type="entry name" value="AAA"/>
    <property type="match status" value="1"/>
</dbReference>
<dbReference type="InterPro" id="IPR027417">
    <property type="entry name" value="P-loop_NTPase"/>
</dbReference>
<dbReference type="Proteomes" id="UP000886076">
    <property type="component" value="Unassembled WGS sequence"/>
</dbReference>
<reference evidence="8 9" key="1">
    <citation type="submission" date="2018-01" db="EMBL/GenBank/DDBJ databases">
        <title>Metagenomic assembled genomes from two thermal pools in the Uzon Caldera, Kamchatka, Russia.</title>
        <authorList>
            <person name="Wilkins L."/>
            <person name="Ettinger C."/>
        </authorList>
    </citation>
    <scope>NUCLEOTIDE SEQUENCE [LARGE SCALE GENOMIC DNA]</scope>
    <source>
        <strain evidence="8">ZAV-06</strain>
    </source>
</reference>
<accession>A0A2J6N377</accession>
<dbReference type="AlphaFoldDB" id="A0A2J6N377"/>
<dbReference type="InterPro" id="IPR050153">
    <property type="entry name" value="Metal_Ion_Import_ABC"/>
</dbReference>
<organism evidence="8 9">
    <name type="scientific">Fervidicoccus fontis</name>
    <dbReference type="NCBI Taxonomy" id="683846"/>
    <lineage>
        <taxon>Archaea</taxon>
        <taxon>Thermoproteota</taxon>
        <taxon>Thermoprotei</taxon>
        <taxon>Fervidicoccales</taxon>
        <taxon>Fervidicoccaceae</taxon>
        <taxon>Fervidicoccus</taxon>
    </lineage>
</organism>
<dbReference type="EMBL" id="JADEZV010000001">
    <property type="protein sequence ID" value="MBE9390644.1"/>
    <property type="molecule type" value="Genomic_DNA"/>
</dbReference>
<evidence type="ECO:0000256" key="3">
    <source>
        <dbReference type="ARBA" id="ARBA00022741"/>
    </source>
</evidence>
<dbReference type="GO" id="GO:0016887">
    <property type="term" value="F:ATP hydrolysis activity"/>
    <property type="evidence" value="ECO:0007669"/>
    <property type="project" value="InterPro"/>
</dbReference>
<evidence type="ECO:0000313" key="6">
    <source>
        <dbReference type="EMBL" id="HEW63880.1"/>
    </source>
</evidence>
<comment type="similarity">
    <text evidence="1">Belongs to the ABC transporter superfamily.</text>
</comment>
<name>A0A2J6N377_9CREN</name>
<dbReference type="InterPro" id="IPR003593">
    <property type="entry name" value="AAA+_ATPase"/>
</dbReference>
<feature type="domain" description="ABC transporter" evidence="5">
    <location>
        <begin position="19"/>
        <end position="257"/>
    </location>
</feature>
<reference evidence="7" key="3">
    <citation type="submission" date="2020-10" db="EMBL/GenBank/DDBJ databases">
        <title>Fervidococcus fontis strain 3639Fd - the first crenarchaeon capable of growth on lipids.</title>
        <authorList>
            <person name="Kochetkova T.V."/>
            <person name="Elcheninov A.G."/>
            <person name="Toschakov S.V."/>
            <person name="Kublanov I.V."/>
        </authorList>
    </citation>
    <scope>NUCLEOTIDE SEQUENCE</scope>
    <source>
        <strain evidence="7">3639Fd</strain>
    </source>
</reference>
<evidence type="ECO:0000313" key="8">
    <source>
        <dbReference type="EMBL" id="PMB75797.1"/>
    </source>
</evidence>
<dbReference type="EMBL" id="PNIM01000006">
    <property type="protein sequence ID" value="PMB75797.1"/>
    <property type="molecule type" value="Genomic_DNA"/>
</dbReference>
<sequence>MEKAENIILKKEQTFEKYLLVEKIRFSYNSENIFENLSFSLPKKGLMQVVGPNGAGKTTLFKLLLGLYNPKEGKIIVNGEDITGNPRLASKYFSYVPQLIISSKSLNFPISAREFLEWELAFEERWPRFKINNNITDRIKNTLKFVRLEETAFEKDMRELSGGQKQKVFIAKALLKDKPVMLLDEPFSSIDPATRIDLAEIIVKLSREKLVIITSHDPNLLMKNTNYMLLLSRNYYTFGKPENVYKIDVLRNIYGGTAIEVGDKHLHICDEGCKP</sequence>
<dbReference type="RefSeq" id="WP_193803280.1">
    <property type="nucleotide sequence ID" value="NZ_DSFH01000036.1"/>
</dbReference>
<evidence type="ECO:0000256" key="2">
    <source>
        <dbReference type="ARBA" id="ARBA00022448"/>
    </source>
</evidence>
<evidence type="ECO:0000256" key="1">
    <source>
        <dbReference type="ARBA" id="ARBA00005417"/>
    </source>
</evidence>
<keyword evidence="3" id="KW-0547">Nucleotide-binding</keyword>
<keyword evidence="4 8" id="KW-0067">ATP-binding</keyword>
<keyword evidence="2" id="KW-0813">Transport</keyword>
<comment type="caution">
    <text evidence="8">The sequence shown here is derived from an EMBL/GenBank/DDBJ whole genome shotgun (WGS) entry which is preliminary data.</text>
</comment>
<dbReference type="SUPFAM" id="SSF52540">
    <property type="entry name" value="P-loop containing nucleoside triphosphate hydrolases"/>
    <property type="match status" value="1"/>
</dbReference>
<dbReference type="PROSITE" id="PS50893">
    <property type="entry name" value="ABC_TRANSPORTER_2"/>
    <property type="match status" value="1"/>
</dbReference>
<dbReference type="Proteomes" id="UP000652307">
    <property type="component" value="Unassembled WGS sequence"/>
</dbReference>
<dbReference type="PANTHER" id="PTHR42734:SF5">
    <property type="entry name" value="IRON TRANSPORT SYSTEM ATP-BINDING PROTEIN HI_0361-RELATED"/>
    <property type="match status" value="1"/>
</dbReference>
<dbReference type="GO" id="GO:0005524">
    <property type="term" value="F:ATP binding"/>
    <property type="evidence" value="ECO:0007669"/>
    <property type="project" value="UniProtKB-KW"/>
</dbReference>
<reference evidence="6" key="2">
    <citation type="journal article" date="2020" name="mSystems">
        <title>Genome- and Community-Level Interaction Insights into Carbon Utilization and Element Cycling Functions of Hydrothermarchaeota in Hydrothermal Sediment.</title>
        <authorList>
            <person name="Zhou Z."/>
            <person name="Liu Y."/>
            <person name="Xu W."/>
            <person name="Pan J."/>
            <person name="Luo Z.H."/>
            <person name="Li M."/>
        </authorList>
    </citation>
    <scope>NUCLEOTIDE SEQUENCE [LARGE SCALE GENOMIC DNA]</scope>
    <source>
        <strain evidence="6">SpSt-1261</strain>
    </source>
</reference>
<dbReference type="InterPro" id="IPR017871">
    <property type="entry name" value="ABC_transporter-like_CS"/>
</dbReference>
<proteinExistence type="inferred from homology"/>
<dbReference type="Pfam" id="PF00005">
    <property type="entry name" value="ABC_tran"/>
    <property type="match status" value="1"/>
</dbReference>
<dbReference type="PROSITE" id="PS00211">
    <property type="entry name" value="ABC_TRANSPORTER_1"/>
    <property type="match status" value="1"/>
</dbReference>
<dbReference type="EMBL" id="DSFH01000036">
    <property type="protein sequence ID" value="HEW63880.1"/>
    <property type="molecule type" value="Genomic_DNA"/>
</dbReference>
<gene>
    <name evidence="8" type="ORF">C0188_01665</name>
    <name evidence="6" type="ORF">ENO39_02320</name>
    <name evidence="7" type="ORF">IOK49_00895</name>
</gene>
<evidence type="ECO:0000259" key="5">
    <source>
        <dbReference type="PROSITE" id="PS50893"/>
    </source>
</evidence>
<dbReference type="Gene3D" id="3.40.50.300">
    <property type="entry name" value="P-loop containing nucleotide triphosphate hydrolases"/>
    <property type="match status" value="1"/>
</dbReference>
<evidence type="ECO:0000313" key="9">
    <source>
        <dbReference type="Proteomes" id="UP000237153"/>
    </source>
</evidence>
<evidence type="ECO:0000256" key="4">
    <source>
        <dbReference type="ARBA" id="ARBA00022840"/>
    </source>
</evidence>
<evidence type="ECO:0000313" key="7">
    <source>
        <dbReference type="EMBL" id="MBE9390644.1"/>
    </source>
</evidence>
<dbReference type="InterPro" id="IPR003439">
    <property type="entry name" value="ABC_transporter-like_ATP-bd"/>
</dbReference>